<evidence type="ECO:0000256" key="3">
    <source>
        <dbReference type="ARBA" id="ARBA00022833"/>
    </source>
</evidence>
<dbReference type="GO" id="GO:0008270">
    <property type="term" value="F:zinc ion binding"/>
    <property type="evidence" value="ECO:0007669"/>
    <property type="project" value="UniProtKB-KW"/>
</dbReference>
<organism evidence="4">
    <name type="scientific">Rhipicephalus zambeziensis</name>
    <dbReference type="NCBI Taxonomy" id="60191"/>
    <lineage>
        <taxon>Eukaryota</taxon>
        <taxon>Metazoa</taxon>
        <taxon>Ecdysozoa</taxon>
        <taxon>Arthropoda</taxon>
        <taxon>Chelicerata</taxon>
        <taxon>Arachnida</taxon>
        <taxon>Acari</taxon>
        <taxon>Parasitiformes</taxon>
        <taxon>Ixodida</taxon>
        <taxon>Ixodoidea</taxon>
        <taxon>Ixodidae</taxon>
        <taxon>Rhipicephalinae</taxon>
        <taxon>Rhipicephalus</taxon>
        <taxon>Rhipicephalus</taxon>
    </lineage>
</organism>
<keyword evidence="2" id="KW-0863">Zinc-finger</keyword>
<evidence type="ECO:0000256" key="2">
    <source>
        <dbReference type="ARBA" id="ARBA00022771"/>
    </source>
</evidence>
<reference evidence="4" key="1">
    <citation type="journal article" date="2017" name="Parasit. Vectors">
        <title>Sialotranscriptomics of Rhipicephalus zambeziensis reveals intricate expression profiles of secretory proteins and suggests tight temporal transcriptional regulation during blood-feeding.</title>
        <authorList>
            <person name="de Castro M.H."/>
            <person name="de Klerk D."/>
            <person name="Pienaar R."/>
            <person name="Rees D.J.G."/>
            <person name="Mans B.J."/>
        </authorList>
    </citation>
    <scope>NUCLEOTIDE SEQUENCE</scope>
    <source>
        <tissue evidence="4">Salivary glands</tissue>
    </source>
</reference>
<keyword evidence="1" id="KW-0479">Metal-binding</keyword>
<keyword evidence="4" id="KW-0675">Receptor</keyword>
<protein>
    <submittedName>
        <fullName evidence="4">TNF receptor-associated factor 6</fullName>
    </submittedName>
</protein>
<name>A0A224Z1E2_9ACAR</name>
<dbReference type="PROSITE" id="PS00518">
    <property type="entry name" value="ZF_RING_1"/>
    <property type="match status" value="1"/>
</dbReference>
<dbReference type="AlphaFoldDB" id="A0A224Z1E2"/>
<proteinExistence type="predicted"/>
<dbReference type="SUPFAM" id="SSF57850">
    <property type="entry name" value="RING/U-box"/>
    <property type="match status" value="1"/>
</dbReference>
<evidence type="ECO:0000256" key="1">
    <source>
        <dbReference type="ARBA" id="ARBA00022723"/>
    </source>
</evidence>
<evidence type="ECO:0000313" key="4">
    <source>
        <dbReference type="EMBL" id="MAA23668.1"/>
    </source>
</evidence>
<dbReference type="EMBL" id="GFPF01012522">
    <property type="protein sequence ID" value="MAA23668.1"/>
    <property type="molecule type" value="Transcribed_RNA"/>
</dbReference>
<dbReference type="Gene3D" id="3.30.40.10">
    <property type="entry name" value="Zinc/RING finger domain, C3HC4 (zinc finger)"/>
    <property type="match status" value="1"/>
</dbReference>
<sequence>MPLTRRSAEAQSRPIAVVAPRLRDSREGTTYVLRGFGCSFLDMRPIVFAFPLPSFRVCVSCKVVSARASRLSCGHTVCDACVAGLQPGQDVRREDVEAVPGRDGITCPVDGLRFADRGVLSLAYGLEQVGRELVRCLNARSGCPFVAELKHLKEHCLGNCRFRPRVGTGGVRQVPELVFVPCAVRGLQHLRP</sequence>
<keyword evidence="3" id="KW-0862">Zinc</keyword>
<dbReference type="InterPro" id="IPR013083">
    <property type="entry name" value="Znf_RING/FYVE/PHD"/>
</dbReference>
<dbReference type="InterPro" id="IPR017907">
    <property type="entry name" value="Znf_RING_CS"/>
</dbReference>
<accession>A0A224Z1E2</accession>